<evidence type="ECO:0000313" key="5">
    <source>
        <dbReference type="EMBL" id="AYA36002.1"/>
    </source>
</evidence>
<dbReference type="Pfam" id="PF02626">
    <property type="entry name" value="CT_A_B"/>
    <property type="match status" value="1"/>
</dbReference>
<dbReference type="SMART" id="SM00797">
    <property type="entry name" value="AHS2"/>
    <property type="match status" value="1"/>
</dbReference>
<evidence type="ECO:0000256" key="3">
    <source>
        <dbReference type="ARBA" id="ARBA00022840"/>
    </source>
</evidence>
<dbReference type="KEGG" id="hyh:D3Y59_02380"/>
<keyword evidence="3" id="KW-0067">ATP-binding</keyword>
<dbReference type="GO" id="GO:0005524">
    <property type="term" value="F:ATP binding"/>
    <property type="evidence" value="ECO:0007669"/>
    <property type="project" value="UniProtKB-KW"/>
</dbReference>
<evidence type="ECO:0000256" key="2">
    <source>
        <dbReference type="ARBA" id="ARBA00022801"/>
    </source>
</evidence>
<dbReference type="EMBL" id="CP032317">
    <property type="protein sequence ID" value="AYA36002.1"/>
    <property type="molecule type" value="Genomic_DNA"/>
</dbReference>
<dbReference type="Proteomes" id="UP000262802">
    <property type="component" value="Chromosome"/>
</dbReference>
<dbReference type="SUPFAM" id="SSF50891">
    <property type="entry name" value="Cyclophilin-like"/>
    <property type="match status" value="1"/>
</dbReference>
<dbReference type="OrthoDB" id="9782422at2"/>
<gene>
    <name evidence="5" type="ORF">D3Y59_02380</name>
</gene>
<protein>
    <submittedName>
        <fullName evidence="5">Biotin-dependent carboxyltransferase family protein</fullName>
    </submittedName>
</protein>
<dbReference type="Gene3D" id="2.40.100.10">
    <property type="entry name" value="Cyclophilin-like"/>
    <property type="match status" value="1"/>
</dbReference>
<keyword evidence="6" id="KW-1185">Reference proteome</keyword>
<sequence>MSFSILSPGLLTTVQDLGRVGYQKQGIIVSGAMDATALRLANLLVGNPENTAGLELTLLGPKIRFETDQLIALAGADLSPAVDGEPVRMWRPVLVRAGAVLSFGAPRAGSRAYLAIAGGLALPPVLGSRSTYLRAGLGGLQGRALRKGDAVPCAKPNARAAKLMRVLATNADALGRRWAEAAWAPDPALLPRHESSLEIRATTGPEYHLFSAESQGHLWEQEYSLSTESDRMGYRLLGPQLVLENPQELLSSAVTFGTVQVPAGGLPIVLMADHQTTGGYPRIAQIITADLARLAQLPLGGKIRFREVTLAEAQQLYLQHEQQVRALREGIHLKLQHP</sequence>
<dbReference type="InterPro" id="IPR052708">
    <property type="entry name" value="PxpC"/>
</dbReference>
<accession>A0A3B7QXE2</accession>
<evidence type="ECO:0000256" key="1">
    <source>
        <dbReference type="ARBA" id="ARBA00022741"/>
    </source>
</evidence>
<dbReference type="InterPro" id="IPR003778">
    <property type="entry name" value="CT_A_B"/>
</dbReference>
<proteinExistence type="predicted"/>
<organism evidence="5 6">
    <name type="scientific">Hymenobacter oligotrophus</name>
    <dbReference type="NCBI Taxonomy" id="2319843"/>
    <lineage>
        <taxon>Bacteria</taxon>
        <taxon>Pseudomonadati</taxon>
        <taxon>Bacteroidota</taxon>
        <taxon>Cytophagia</taxon>
        <taxon>Cytophagales</taxon>
        <taxon>Hymenobacteraceae</taxon>
        <taxon>Hymenobacter</taxon>
    </lineage>
</organism>
<dbReference type="AlphaFoldDB" id="A0A3B7QXE2"/>
<dbReference type="PANTHER" id="PTHR43309">
    <property type="entry name" value="5-OXOPROLINASE SUBUNIT C"/>
    <property type="match status" value="1"/>
</dbReference>
<dbReference type="GO" id="GO:0016740">
    <property type="term" value="F:transferase activity"/>
    <property type="evidence" value="ECO:0007669"/>
    <property type="project" value="UniProtKB-KW"/>
</dbReference>
<reference evidence="5 6" key="1">
    <citation type="submission" date="2018-09" db="EMBL/GenBank/DDBJ databases">
        <title>Hymenobacter medium sp. nov., isolated from R2A medium.</title>
        <authorList>
            <person name="Yingchao G."/>
        </authorList>
    </citation>
    <scope>NUCLEOTIDE SEQUENCE [LARGE SCALE GENOMIC DNA]</scope>
    <source>
        <strain evidence="6">sh-6</strain>
    </source>
</reference>
<dbReference type="GO" id="GO:0016787">
    <property type="term" value="F:hydrolase activity"/>
    <property type="evidence" value="ECO:0007669"/>
    <property type="project" value="UniProtKB-KW"/>
</dbReference>
<dbReference type="NCBIfam" id="TIGR00724">
    <property type="entry name" value="urea_amlyse_rel"/>
    <property type="match status" value="1"/>
</dbReference>
<name>A0A3B7QXE2_9BACT</name>
<keyword evidence="5" id="KW-0808">Transferase</keyword>
<keyword evidence="1" id="KW-0547">Nucleotide-binding</keyword>
<dbReference type="InterPro" id="IPR029000">
    <property type="entry name" value="Cyclophilin-like_dom_sf"/>
</dbReference>
<feature type="domain" description="Carboxyltransferase" evidence="4">
    <location>
        <begin position="24"/>
        <end position="323"/>
    </location>
</feature>
<evidence type="ECO:0000313" key="6">
    <source>
        <dbReference type="Proteomes" id="UP000262802"/>
    </source>
</evidence>
<keyword evidence="2" id="KW-0378">Hydrolase</keyword>
<dbReference type="PANTHER" id="PTHR43309:SF5">
    <property type="entry name" value="5-OXOPROLINASE SUBUNIT C"/>
    <property type="match status" value="1"/>
</dbReference>
<evidence type="ECO:0000259" key="4">
    <source>
        <dbReference type="SMART" id="SM00797"/>
    </source>
</evidence>
<dbReference type="RefSeq" id="WP_119443589.1">
    <property type="nucleotide sequence ID" value="NZ_CP032317.1"/>
</dbReference>